<dbReference type="InParanoid" id="A0A0C3GN39"/>
<dbReference type="Pfam" id="PF01738">
    <property type="entry name" value="DLH"/>
    <property type="match status" value="1"/>
</dbReference>
<gene>
    <name evidence="2" type="ORF">OIDMADRAFT_105755</name>
</gene>
<accession>A0A0C3GN39</accession>
<dbReference type="InterPro" id="IPR029058">
    <property type="entry name" value="AB_hydrolase_fold"/>
</dbReference>
<dbReference type="SUPFAM" id="SSF53474">
    <property type="entry name" value="alpha/beta-Hydrolases"/>
    <property type="match status" value="1"/>
</dbReference>
<feature type="domain" description="Dienelactone hydrolase" evidence="1">
    <location>
        <begin position="105"/>
        <end position="261"/>
    </location>
</feature>
<dbReference type="GO" id="GO:0016787">
    <property type="term" value="F:hydrolase activity"/>
    <property type="evidence" value="ECO:0007669"/>
    <property type="project" value="InterPro"/>
</dbReference>
<reference evidence="3" key="2">
    <citation type="submission" date="2015-01" db="EMBL/GenBank/DDBJ databases">
        <title>Evolutionary Origins and Diversification of the Mycorrhizal Mutualists.</title>
        <authorList>
            <consortium name="DOE Joint Genome Institute"/>
            <consortium name="Mycorrhizal Genomics Consortium"/>
            <person name="Kohler A."/>
            <person name="Kuo A."/>
            <person name="Nagy L.G."/>
            <person name="Floudas D."/>
            <person name="Copeland A."/>
            <person name="Barry K.W."/>
            <person name="Cichocki N."/>
            <person name="Veneault-Fourrey C."/>
            <person name="LaButti K."/>
            <person name="Lindquist E.A."/>
            <person name="Lipzen A."/>
            <person name="Lundell T."/>
            <person name="Morin E."/>
            <person name="Murat C."/>
            <person name="Riley R."/>
            <person name="Ohm R."/>
            <person name="Sun H."/>
            <person name="Tunlid A."/>
            <person name="Henrissat B."/>
            <person name="Grigoriev I.V."/>
            <person name="Hibbett D.S."/>
            <person name="Martin F."/>
        </authorList>
    </citation>
    <scope>NUCLEOTIDE SEQUENCE [LARGE SCALE GENOMIC DNA]</scope>
    <source>
        <strain evidence="3">Zn</strain>
    </source>
</reference>
<protein>
    <recommendedName>
        <fullName evidence="1">Dienelactone hydrolase domain-containing protein</fullName>
    </recommendedName>
</protein>
<dbReference type="STRING" id="913774.A0A0C3GN39"/>
<organism evidence="2 3">
    <name type="scientific">Oidiodendron maius (strain Zn)</name>
    <dbReference type="NCBI Taxonomy" id="913774"/>
    <lineage>
        <taxon>Eukaryota</taxon>
        <taxon>Fungi</taxon>
        <taxon>Dikarya</taxon>
        <taxon>Ascomycota</taxon>
        <taxon>Pezizomycotina</taxon>
        <taxon>Leotiomycetes</taxon>
        <taxon>Leotiomycetes incertae sedis</taxon>
        <taxon>Myxotrichaceae</taxon>
        <taxon>Oidiodendron</taxon>
    </lineage>
</organism>
<dbReference type="PANTHER" id="PTHR17630:SF44">
    <property type="entry name" value="PROTEIN AIM2"/>
    <property type="match status" value="1"/>
</dbReference>
<dbReference type="OrthoDB" id="17560at2759"/>
<proteinExistence type="predicted"/>
<name>A0A0C3GN39_OIDMZ</name>
<dbReference type="EMBL" id="KN832882">
    <property type="protein sequence ID" value="KIM97525.1"/>
    <property type="molecule type" value="Genomic_DNA"/>
</dbReference>
<reference evidence="2 3" key="1">
    <citation type="submission" date="2014-04" db="EMBL/GenBank/DDBJ databases">
        <authorList>
            <consortium name="DOE Joint Genome Institute"/>
            <person name="Kuo A."/>
            <person name="Martino E."/>
            <person name="Perotto S."/>
            <person name="Kohler A."/>
            <person name="Nagy L.G."/>
            <person name="Floudas D."/>
            <person name="Copeland A."/>
            <person name="Barry K.W."/>
            <person name="Cichocki N."/>
            <person name="Veneault-Fourrey C."/>
            <person name="LaButti K."/>
            <person name="Lindquist E.A."/>
            <person name="Lipzen A."/>
            <person name="Lundell T."/>
            <person name="Morin E."/>
            <person name="Murat C."/>
            <person name="Sun H."/>
            <person name="Tunlid A."/>
            <person name="Henrissat B."/>
            <person name="Grigoriev I.V."/>
            <person name="Hibbett D.S."/>
            <person name="Martin F."/>
            <person name="Nordberg H.P."/>
            <person name="Cantor M.N."/>
            <person name="Hua S.X."/>
        </authorList>
    </citation>
    <scope>NUCLEOTIDE SEQUENCE [LARGE SCALE GENOMIC DNA]</scope>
    <source>
        <strain evidence="2 3">Zn</strain>
    </source>
</reference>
<keyword evidence="3" id="KW-1185">Reference proteome</keyword>
<dbReference type="Proteomes" id="UP000054321">
    <property type="component" value="Unassembled WGS sequence"/>
</dbReference>
<dbReference type="PANTHER" id="PTHR17630">
    <property type="entry name" value="DIENELACTONE HYDROLASE"/>
    <property type="match status" value="1"/>
</dbReference>
<dbReference type="Gene3D" id="3.40.50.1820">
    <property type="entry name" value="alpha/beta hydrolase"/>
    <property type="match status" value="1"/>
</dbReference>
<evidence type="ECO:0000313" key="2">
    <source>
        <dbReference type="EMBL" id="KIM97525.1"/>
    </source>
</evidence>
<dbReference type="HOGENOM" id="CLU_054590_2_1_1"/>
<evidence type="ECO:0000259" key="1">
    <source>
        <dbReference type="Pfam" id="PF01738"/>
    </source>
</evidence>
<sequence>MAEKLHPCCDPNSPSPIWEGTSTAEKQHGKRVLLHLTEGHSIYFLNAQLLADSFATHLNCDVIMPDQFRGQERVPISQPPHFPEGKEAVLPPSEGADYVPPPYPKSQTEEEWEEWKKSHGPPAIDPILETIVQYIRKTYGEDVKIAGVGYCFGGRFIIRLLGSGVIDVGVVNHPSFYTLDEVAKVGSGKKLAIYAAETDDIHTPEIRRATEDVLTKAGATWMSTVFSATTHGFSVRGDLSIKMVRLAKERAFRGAVEWFKDWL</sequence>
<evidence type="ECO:0000313" key="3">
    <source>
        <dbReference type="Proteomes" id="UP000054321"/>
    </source>
</evidence>
<dbReference type="AlphaFoldDB" id="A0A0C3GN39"/>
<dbReference type="InterPro" id="IPR002925">
    <property type="entry name" value="Dienelactn_hydro"/>
</dbReference>